<comment type="cofactor">
    <cofactor evidence="2">
        <name>Mn(2+)</name>
        <dbReference type="ChEBI" id="CHEBI:29035"/>
    </cofactor>
</comment>
<proteinExistence type="inferred from homology"/>
<dbReference type="HAMAP" id="MF_00052_B">
    <property type="entry name" value="RNase_HII_B"/>
    <property type="match status" value="1"/>
</dbReference>
<dbReference type="PROSITE" id="PS51975">
    <property type="entry name" value="RNASE_H_2"/>
    <property type="match status" value="1"/>
</dbReference>
<evidence type="ECO:0000313" key="15">
    <source>
        <dbReference type="EMBL" id="SVB79000.1"/>
    </source>
</evidence>
<evidence type="ECO:0000256" key="1">
    <source>
        <dbReference type="ARBA" id="ARBA00000077"/>
    </source>
</evidence>
<evidence type="ECO:0000259" key="14">
    <source>
        <dbReference type="PROSITE" id="PS51975"/>
    </source>
</evidence>
<organism evidence="15">
    <name type="scientific">marine metagenome</name>
    <dbReference type="NCBI Taxonomy" id="408172"/>
    <lineage>
        <taxon>unclassified sequences</taxon>
        <taxon>metagenomes</taxon>
        <taxon>ecological metagenomes</taxon>
    </lineage>
</organism>
<evidence type="ECO:0000256" key="12">
    <source>
        <dbReference type="ARBA" id="ARBA00022801"/>
    </source>
</evidence>
<dbReference type="InterPro" id="IPR022898">
    <property type="entry name" value="RNase_HII"/>
</dbReference>
<dbReference type="CDD" id="cd07182">
    <property type="entry name" value="RNase_HII_bacteria_HII_like"/>
    <property type="match status" value="1"/>
</dbReference>
<feature type="domain" description="RNase H type-2" evidence="14">
    <location>
        <begin position="5"/>
        <end position="197"/>
    </location>
</feature>
<keyword evidence="11" id="KW-0255">Endonuclease</keyword>
<reference evidence="15" key="1">
    <citation type="submission" date="2018-05" db="EMBL/GenBank/DDBJ databases">
        <authorList>
            <person name="Lanie J.A."/>
            <person name="Ng W.-L."/>
            <person name="Kazmierczak K.M."/>
            <person name="Andrzejewski T.M."/>
            <person name="Davidsen T.M."/>
            <person name="Wayne K.J."/>
            <person name="Tettelin H."/>
            <person name="Glass J.I."/>
            <person name="Rusch D."/>
            <person name="Podicherti R."/>
            <person name="Tsui H.-C.T."/>
            <person name="Winkler M.E."/>
        </authorList>
    </citation>
    <scope>NUCLEOTIDE SEQUENCE</scope>
</reference>
<keyword evidence="13" id="KW-0464">Manganese</keyword>
<evidence type="ECO:0000256" key="13">
    <source>
        <dbReference type="ARBA" id="ARBA00023211"/>
    </source>
</evidence>
<dbReference type="PANTHER" id="PTHR10954:SF18">
    <property type="entry name" value="RIBONUCLEASE HII"/>
    <property type="match status" value="1"/>
</dbReference>
<dbReference type="Gene3D" id="3.30.420.10">
    <property type="entry name" value="Ribonuclease H-like superfamily/Ribonuclease H"/>
    <property type="match status" value="1"/>
</dbReference>
<dbReference type="GO" id="GO:0032299">
    <property type="term" value="C:ribonuclease H2 complex"/>
    <property type="evidence" value="ECO:0007669"/>
    <property type="project" value="TreeGrafter"/>
</dbReference>
<evidence type="ECO:0000256" key="4">
    <source>
        <dbReference type="ARBA" id="ARBA00004496"/>
    </source>
</evidence>
<dbReference type="GO" id="GO:0004523">
    <property type="term" value="F:RNA-DNA hybrid ribonuclease activity"/>
    <property type="evidence" value="ECO:0007669"/>
    <property type="project" value="UniProtKB-EC"/>
</dbReference>
<keyword evidence="9" id="KW-0540">Nuclease</keyword>
<comment type="similarity">
    <text evidence="5">Belongs to the RNase HII family.</text>
</comment>
<gene>
    <name evidence="15" type="ORF">METZ01_LOCUS231854</name>
</gene>
<evidence type="ECO:0000256" key="6">
    <source>
        <dbReference type="ARBA" id="ARBA00012180"/>
    </source>
</evidence>
<protein>
    <recommendedName>
        <fullName evidence="7">Ribonuclease HII</fullName>
        <ecNumber evidence="6">3.1.26.4</ecNumber>
    </recommendedName>
</protein>
<dbReference type="InterPro" id="IPR024567">
    <property type="entry name" value="RNase_HII/HIII_dom"/>
</dbReference>
<dbReference type="InterPro" id="IPR012337">
    <property type="entry name" value="RNaseH-like_sf"/>
</dbReference>
<comment type="cofactor">
    <cofactor evidence="3">
        <name>Mg(2+)</name>
        <dbReference type="ChEBI" id="CHEBI:18420"/>
    </cofactor>
</comment>
<evidence type="ECO:0000256" key="8">
    <source>
        <dbReference type="ARBA" id="ARBA00022490"/>
    </source>
</evidence>
<evidence type="ECO:0000256" key="10">
    <source>
        <dbReference type="ARBA" id="ARBA00022723"/>
    </source>
</evidence>
<dbReference type="GO" id="GO:0006298">
    <property type="term" value="P:mismatch repair"/>
    <property type="evidence" value="ECO:0007669"/>
    <property type="project" value="TreeGrafter"/>
</dbReference>
<evidence type="ECO:0000256" key="3">
    <source>
        <dbReference type="ARBA" id="ARBA00001946"/>
    </source>
</evidence>
<comment type="subcellular location">
    <subcellularLocation>
        <location evidence="4">Cytoplasm</location>
    </subcellularLocation>
</comment>
<keyword evidence="8" id="KW-0963">Cytoplasm</keyword>
<dbReference type="SUPFAM" id="SSF53098">
    <property type="entry name" value="Ribonuclease H-like"/>
    <property type="match status" value="1"/>
</dbReference>
<comment type="catalytic activity">
    <reaction evidence="1">
        <text>Endonucleolytic cleavage to 5'-phosphomonoester.</text>
        <dbReference type="EC" id="3.1.26.4"/>
    </reaction>
</comment>
<dbReference type="AlphaFoldDB" id="A0A382GVA7"/>
<dbReference type="PANTHER" id="PTHR10954">
    <property type="entry name" value="RIBONUCLEASE H2 SUBUNIT A"/>
    <property type="match status" value="1"/>
</dbReference>
<dbReference type="GO" id="GO:0046872">
    <property type="term" value="F:metal ion binding"/>
    <property type="evidence" value="ECO:0007669"/>
    <property type="project" value="UniProtKB-KW"/>
</dbReference>
<dbReference type="GO" id="GO:0043137">
    <property type="term" value="P:DNA replication, removal of RNA primer"/>
    <property type="evidence" value="ECO:0007669"/>
    <property type="project" value="TreeGrafter"/>
</dbReference>
<evidence type="ECO:0000256" key="11">
    <source>
        <dbReference type="ARBA" id="ARBA00022759"/>
    </source>
</evidence>
<dbReference type="Pfam" id="PF01351">
    <property type="entry name" value="RNase_HII"/>
    <property type="match status" value="1"/>
</dbReference>
<dbReference type="GO" id="GO:0003723">
    <property type="term" value="F:RNA binding"/>
    <property type="evidence" value="ECO:0007669"/>
    <property type="project" value="InterPro"/>
</dbReference>
<keyword evidence="12" id="KW-0378">Hydrolase</keyword>
<evidence type="ECO:0000256" key="5">
    <source>
        <dbReference type="ARBA" id="ARBA00007383"/>
    </source>
</evidence>
<keyword evidence="10" id="KW-0479">Metal-binding</keyword>
<dbReference type="InterPro" id="IPR036397">
    <property type="entry name" value="RNaseH_sf"/>
</dbReference>
<dbReference type="EMBL" id="UINC01057632">
    <property type="protein sequence ID" value="SVB79000.1"/>
    <property type="molecule type" value="Genomic_DNA"/>
</dbReference>
<dbReference type="InterPro" id="IPR001352">
    <property type="entry name" value="RNase_HII/HIII"/>
</dbReference>
<dbReference type="NCBIfam" id="NF000595">
    <property type="entry name" value="PRK00015.1-3"/>
    <property type="match status" value="1"/>
</dbReference>
<name>A0A382GVA7_9ZZZZ</name>
<evidence type="ECO:0000256" key="7">
    <source>
        <dbReference type="ARBA" id="ARBA00019179"/>
    </source>
</evidence>
<dbReference type="GO" id="GO:0005737">
    <property type="term" value="C:cytoplasm"/>
    <property type="evidence" value="ECO:0007669"/>
    <property type="project" value="UniProtKB-SubCell"/>
</dbReference>
<evidence type="ECO:0000256" key="2">
    <source>
        <dbReference type="ARBA" id="ARBA00001936"/>
    </source>
</evidence>
<accession>A0A382GVA7</accession>
<sequence>MFKNNKAAGVDEVGRGCLAGPVFAAAVILNNNINIEDIKDSKKIPFKKRIMLSKYIKKNSIYAIGSASVEEINRINILNASLLSMQRALKKLKHKPPIAYIDGLFAPKNVKIKCRTFIKGDEKITCIAAASIVAKTARDLFMIKLAKKYPKYCWNKNFGYGTADHLLGLKKYGITKHHRKKFKPIHKILMNKTRETQ</sequence>
<evidence type="ECO:0000256" key="9">
    <source>
        <dbReference type="ARBA" id="ARBA00022722"/>
    </source>
</evidence>
<dbReference type="EC" id="3.1.26.4" evidence="6"/>